<keyword evidence="13" id="KW-1185">Reference proteome</keyword>
<evidence type="ECO:0000256" key="3">
    <source>
        <dbReference type="ARBA" id="ARBA00014962"/>
    </source>
</evidence>
<dbReference type="PANTHER" id="PTHR33909:SF1">
    <property type="entry name" value="SEC TRANSLOCON ACCESSORY COMPLEX SUBUNIT YAJC"/>
    <property type="match status" value="1"/>
</dbReference>
<keyword evidence="7" id="KW-0653">Protein transport</keyword>
<evidence type="ECO:0000256" key="10">
    <source>
        <dbReference type="ARBA" id="ARBA00023136"/>
    </source>
</evidence>
<evidence type="ECO:0000256" key="7">
    <source>
        <dbReference type="ARBA" id="ARBA00022927"/>
    </source>
</evidence>
<evidence type="ECO:0000256" key="2">
    <source>
        <dbReference type="ARBA" id="ARBA00006742"/>
    </source>
</evidence>
<keyword evidence="9" id="KW-0811">Translocation</keyword>
<evidence type="ECO:0000256" key="8">
    <source>
        <dbReference type="ARBA" id="ARBA00022989"/>
    </source>
</evidence>
<sequence>MALIYILLQATSVGSSYSGLIMIVLIFIIMYFFMIRPQQKQRKRVEEQRASLKEGDKVVISGGIHGKLKKVNDTSCIIEIAEMVKVEVDKLSVFACNDVASVKPANQMAHTK</sequence>
<keyword evidence="4" id="KW-0813">Transport</keyword>
<dbReference type="PANTHER" id="PTHR33909">
    <property type="entry name" value="SEC TRANSLOCON ACCESSORY COMPLEX SUBUNIT YAJC"/>
    <property type="match status" value="1"/>
</dbReference>
<reference evidence="13" key="1">
    <citation type="journal article" date="2008" name="Science">
        <title>Genome of an endosymbiont coupling N2 fixation to cellulolysis within RT protist cells in termite gut.</title>
        <authorList>
            <person name="Hongoh Y."/>
            <person name="Sharma V.K."/>
            <person name="Prakash T."/>
            <person name="Noda S."/>
            <person name="Toh H."/>
            <person name="Taylor T.D."/>
            <person name="Kudo T."/>
            <person name="Sakaki Y."/>
            <person name="Toyoda A."/>
            <person name="Hattori M."/>
            <person name="Ohkuma M."/>
        </authorList>
    </citation>
    <scope>NUCLEOTIDE SEQUENCE [LARGE SCALE GENOMIC DNA]</scope>
</reference>
<evidence type="ECO:0000256" key="6">
    <source>
        <dbReference type="ARBA" id="ARBA00022692"/>
    </source>
</evidence>
<dbReference type="GO" id="GO:0005886">
    <property type="term" value="C:plasma membrane"/>
    <property type="evidence" value="ECO:0007669"/>
    <property type="project" value="UniProtKB-SubCell"/>
</dbReference>
<organism evidence="12 13">
    <name type="scientific">Azobacteroides pseudotrichonymphae genomovar. CFP2</name>
    <dbReference type="NCBI Taxonomy" id="511995"/>
    <lineage>
        <taxon>Bacteria</taxon>
        <taxon>Pseudomonadati</taxon>
        <taxon>Bacteroidota</taxon>
        <taxon>Bacteroidia</taxon>
        <taxon>Bacteroidales</taxon>
        <taxon>Candidatus Azobacteroides</taxon>
    </lineage>
</organism>
<evidence type="ECO:0000313" key="13">
    <source>
        <dbReference type="Proteomes" id="UP000000723"/>
    </source>
</evidence>
<dbReference type="SMART" id="SM01323">
    <property type="entry name" value="YajC"/>
    <property type="match status" value="1"/>
</dbReference>
<protein>
    <recommendedName>
        <fullName evidence="3">Sec translocon accessory complex subunit YajC</fullName>
    </recommendedName>
</protein>
<evidence type="ECO:0000256" key="1">
    <source>
        <dbReference type="ARBA" id="ARBA00004162"/>
    </source>
</evidence>
<keyword evidence="10 11" id="KW-0472">Membrane</keyword>
<evidence type="ECO:0000256" key="5">
    <source>
        <dbReference type="ARBA" id="ARBA00022475"/>
    </source>
</evidence>
<proteinExistence type="inferred from homology"/>
<dbReference type="RefSeq" id="WP_012573188.1">
    <property type="nucleotide sequence ID" value="NC_011565.1"/>
</dbReference>
<name>B6YQF5_AZOPC</name>
<comment type="similarity">
    <text evidence="2">Belongs to the YajC family.</text>
</comment>
<keyword evidence="6 11" id="KW-0812">Transmembrane</keyword>
<keyword evidence="8 11" id="KW-1133">Transmembrane helix</keyword>
<feature type="transmembrane region" description="Helical" evidence="11">
    <location>
        <begin position="15"/>
        <end position="34"/>
    </location>
</feature>
<dbReference type="InterPro" id="IPR003849">
    <property type="entry name" value="Preprotein_translocase_YajC"/>
</dbReference>
<evidence type="ECO:0000256" key="11">
    <source>
        <dbReference type="SAM" id="Phobius"/>
    </source>
</evidence>
<dbReference type="GO" id="GO:0015031">
    <property type="term" value="P:protein transport"/>
    <property type="evidence" value="ECO:0007669"/>
    <property type="project" value="UniProtKB-KW"/>
</dbReference>
<accession>B6YQF5</accession>
<dbReference type="Pfam" id="PF02699">
    <property type="entry name" value="YajC"/>
    <property type="match status" value="1"/>
</dbReference>
<dbReference type="STRING" id="511995.CFPG_164"/>
<dbReference type="EMBL" id="AP010656">
    <property type="protein sequence ID" value="BAG83427.1"/>
    <property type="molecule type" value="Genomic_DNA"/>
</dbReference>
<gene>
    <name evidence="12" type="ordered locus">CFPG_164</name>
</gene>
<dbReference type="NCBIfam" id="TIGR00739">
    <property type="entry name" value="yajC"/>
    <property type="match status" value="1"/>
</dbReference>
<evidence type="ECO:0000256" key="4">
    <source>
        <dbReference type="ARBA" id="ARBA00022448"/>
    </source>
</evidence>
<dbReference type="eggNOG" id="COG1862">
    <property type="taxonomic scope" value="Bacteria"/>
</dbReference>
<comment type="subcellular location">
    <subcellularLocation>
        <location evidence="1">Cell membrane</location>
        <topology evidence="1">Single-pass membrane protein</topology>
    </subcellularLocation>
</comment>
<keyword evidence="5" id="KW-1003">Cell membrane</keyword>
<evidence type="ECO:0000313" key="12">
    <source>
        <dbReference type="EMBL" id="BAG83427.1"/>
    </source>
</evidence>
<dbReference type="Proteomes" id="UP000000723">
    <property type="component" value="Chromosome"/>
</dbReference>
<dbReference type="AlphaFoldDB" id="B6YQF5"/>
<dbReference type="KEGG" id="aps:CFPG_164"/>
<evidence type="ECO:0000256" key="9">
    <source>
        <dbReference type="ARBA" id="ARBA00023010"/>
    </source>
</evidence>
<dbReference type="HOGENOM" id="CLU_116157_5_2_10"/>
<dbReference type="PRINTS" id="PR01853">
    <property type="entry name" value="YAJCTRNLCASE"/>
</dbReference>
<dbReference type="OrthoDB" id="9800132at2"/>